<evidence type="ECO:0000313" key="5">
    <source>
        <dbReference type="Proteomes" id="UP001107558"/>
    </source>
</evidence>
<evidence type="ECO:0000313" key="4">
    <source>
        <dbReference type="EMBL" id="KAG5674442.1"/>
    </source>
</evidence>
<dbReference type="PANTHER" id="PTHR33724">
    <property type="entry name" value="INTRAFLAGELLAR TRANSPORT PROTEIN 43 HOMOLOG"/>
    <property type="match status" value="1"/>
</dbReference>
<comment type="similarity">
    <text evidence="1">Belongs to the IFT43 family.</text>
</comment>
<evidence type="ECO:0000256" key="2">
    <source>
        <dbReference type="ARBA" id="ARBA00022794"/>
    </source>
</evidence>
<evidence type="ECO:0000259" key="3">
    <source>
        <dbReference type="PROSITE" id="PS50003"/>
    </source>
</evidence>
<sequence length="127" mass="14924">MSASSQQKNQGWMDELKKTSSKKNVFENIEKDRFLEFNSLEKDIVDIPEIEDITMDERLNETPPKTTFRKELNVDILKSSNINLDDKVDLTMLLETLEADEDIEEKDEVWTWHQLFTQITAEIADEK</sequence>
<reference evidence="4" key="1">
    <citation type="submission" date="2021-03" db="EMBL/GenBank/DDBJ databases">
        <title>Chromosome level genome of the anhydrobiotic midge Polypedilum vanderplanki.</title>
        <authorList>
            <person name="Yoshida Y."/>
            <person name="Kikawada T."/>
            <person name="Gusev O."/>
        </authorList>
    </citation>
    <scope>NUCLEOTIDE SEQUENCE</scope>
    <source>
        <strain evidence="4">NIAS01</strain>
        <tissue evidence="4">Whole body or cell culture</tissue>
    </source>
</reference>
<dbReference type="Pfam" id="PF15305">
    <property type="entry name" value="IFT43"/>
    <property type="match status" value="1"/>
</dbReference>
<gene>
    <name evidence="4" type="ORF">PVAND_004413</name>
</gene>
<dbReference type="InterPro" id="IPR029302">
    <property type="entry name" value="IFT43"/>
</dbReference>
<feature type="domain" description="PH" evidence="3">
    <location>
        <begin position="1"/>
        <end position="21"/>
    </location>
</feature>
<keyword evidence="5" id="KW-1185">Reference proteome</keyword>
<protein>
    <recommendedName>
        <fullName evidence="3">PH domain-containing protein</fullName>
    </recommendedName>
</protein>
<accession>A0A9J6BXH4</accession>
<evidence type="ECO:0000256" key="1">
    <source>
        <dbReference type="ARBA" id="ARBA00007563"/>
    </source>
</evidence>
<dbReference type="Proteomes" id="UP001107558">
    <property type="component" value="Chromosome 2"/>
</dbReference>
<dbReference type="GO" id="GO:0005929">
    <property type="term" value="C:cilium"/>
    <property type="evidence" value="ECO:0007669"/>
    <property type="project" value="TreeGrafter"/>
</dbReference>
<dbReference type="AlphaFoldDB" id="A0A9J6BXH4"/>
<comment type="caution">
    <text evidence="4">The sequence shown here is derived from an EMBL/GenBank/DDBJ whole genome shotgun (WGS) entry which is preliminary data.</text>
</comment>
<keyword evidence="2" id="KW-0970">Cilium biogenesis/degradation</keyword>
<dbReference type="PANTHER" id="PTHR33724:SF1">
    <property type="entry name" value="INTRAFLAGELLAR TRANSPORT PROTEIN 43 HOMOLOG"/>
    <property type="match status" value="1"/>
</dbReference>
<name>A0A9J6BXH4_POLVA</name>
<dbReference type="OrthoDB" id="206950at2759"/>
<organism evidence="4 5">
    <name type="scientific">Polypedilum vanderplanki</name>
    <name type="common">Sleeping chironomid midge</name>
    <dbReference type="NCBI Taxonomy" id="319348"/>
    <lineage>
        <taxon>Eukaryota</taxon>
        <taxon>Metazoa</taxon>
        <taxon>Ecdysozoa</taxon>
        <taxon>Arthropoda</taxon>
        <taxon>Hexapoda</taxon>
        <taxon>Insecta</taxon>
        <taxon>Pterygota</taxon>
        <taxon>Neoptera</taxon>
        <taxon>Endopterygota</taxon>
        <taxon>Diptera</taxon>
        <taxon>Nematocera</taxon>
        <taxon>Chironomoidea</taxon>
        <taxon>Chironomidae</taxon>
        <taxon>Chironominae</taxon>
        <taxon>Polypedilum</taxon>
        <taxon>Polypedilum</taxon>
    </lineage>
</organism>
<dbReference type="GO" id="GO:0030991">
    <property type="term" value="C:intraciliary transport particle A"/>
    <property type="evidence" value="ECO:0007669"/>
    <property type="project" value="InterPro"/>
</dbReference>
<dbReference type="PROSITE" id="PS50003">
    <property type="entry name" value="PH_DOMAIN"/>
    <property type="match status" value="1"/>
</dbReference>
<dbReference type="GO" id="GO:0035721">
    <property type="term" value="P:intraciliary retrograde transport"/>
    <property type="evidence" value="ECO:0007669"/>
    <property type="project" value="TreeGrafter"/>
</dbReference>
<dbReference type="InterPro" id="IPR001849">
    <property type="entry name" value="PH_domain"/>
</dbReference>
<dbReference type="EMBL" id="JADBJN010000002">
    <property type="protein sequence ID" value="KAG5674442.1"/>
    <property type="molecule type" value="Genomic_DNA"/>
</dbReference>
<proteinExistence type="inferred from homology"/>